<evidence type="ECO:0000313" key="4">
    <source>
        <dbReference type="EMBL" id="KDN41510.1"/>
    </source>
</evidence>
<dbReference type="STRING" id="1037660.A0A066VSG6"/>
<dbReference type="EMBL" id="JMSN01000079">
    <property type="protein sequence ID" value="KDN41510.1"/>
    <property type="molecule type" value="Genomic_DNA"/>
</dbReference>
<accession>A0A066VSG6</accession>
<keyword evidence="2 4" id="KW-0378">Hydrolase</keyword>
<name>A0A066VSG6_TILAU</name>
<comment type="caution">
    <text evidence="4">The sequence shown here is derived from an EMBL/GenBank/DDBJ whole genome shotgun (WGS) entry which is preliminary data.</text>
</comment>
<evidence type="ECO:0000313" key="5">
    <source>
        <dbReference type="Proteomes" id="UP000027361"/>
    </source>
</evidence>
<dbReference type="GO" id="GO:0005975">
    <property type="term" value="P:carbohydrate metabolic process"/>
    <property type="evidence" value="ECO:0007669"/>
    <property type="project" value="InterPro"/>
</dbReference>
<dbReference type="SUPFAM" id="SSF75005">
    <property type="entry name" value="Arabinanase/levansucrase/invertase"/>
    <property type="match status" value="1"/>
</dbReference>
<comment type="similarity">
    <text evidence="1">Belongs to the glycosyl hydrolase 43 family.</text>
</comment>
<evidence type="ECO:0000256" key="3">
    <source>
        <dbReference type="ARBA" id="ARBA00023295"/>
    </source>
</evidence>
<keyword evidence="3" id="KW-0326">Glycosidase</keyword>
<evidence type="ECO:0000256" key="1">
    <source>
        <dbReference type="ARBA" id="ARBA00009865"/>
    </source>
</evidence>
<dbReference type="PANTHER" id="PTHR42812:SF5">
    <property type="entry name" value="ENDO-ARABINASE"/>
    <property type="match status" value="1"/>
</dbReference>
<dbReference type="OrthoDB" id="3879658at2759"/>
<dbReference type="Gene3D" id="2.115.10.20">
    <property type="entry name" value="Glycosyl hydrolase domain, family 43"/>
    <property type="match status" value="1"/>
</dbReference>
<dbReference type="InterPro" id="IPR023296">
    <property type="entry name" value="Glyco_hydro_beta-prop_sf"/>
</dbReference>
<dbReference type="GO" id="GO:0004553">
    <property type="term" value="F:hydrolase activity, hydrolyzing O-glycosyl compounds"/>
    <property type="evidence" value="ECO:0007669"/>
    <property type="project" value="InterPro"/>
</dbReference>
<proteinExistence type="inferred from homology"/>
<sequence length="197" mass="21976">MGPFYFLSNNQIGSRPLLSSEHTWQTGQIEAPHPIYEPNARFYILFFSSGTFIEDDYKIGWAINKNIFGPWKSSRVPLIETDIPRGIVVSGGQYAVRGVDGNWFICFHIHNDPGCKGGRRMCVHHIMFNDDGLPRLAGKPVLRRRLRVGVEEEDGILNSEIPYHLKPGTGYGRHGSGGNGGKAIAQKVFHAISKLSQ</sequence>
<dbReference type="RefSeq" id="XP_013241735.1">
    <property type="nucleotide sequence ID" value="XM_013386281.1"/>
</dbReference>
<gene>
    <name evidence="4" type="ORF">K437DRAFT_269653</name>
</gene>
<dbReference type="HOGENOM" id="CLU_1385041_0_0_1"/>
<reference evidence="4 5" key="1">
    <citation type="submission" date="2014-05" db="EMBL/GenBank/DDBJ databases">
        <title>Draft genome sequence of a rare smut relative, Tilletiaria anomala UBC 951.</title>
        <authorList>
            <consortium name="DOE Joint Genome Institute"/>
            <person name="Toome M."/>
            <person name="Kuo A."/>
            <person name="Henrissat B."/>
            <person name="Lipzen A."/>
            <person name="Tritt A."/>
            <person name="Yoshinaga Y."/>
            <person name="Zane M."/>
            <person name="Barry K."/>
            <person name="Grigoriev I.V."/>
            <person name="Spatafora J.W."/>
            <person name="Aimea M.C."/>
        </authorList>
    </citation>
    <scope>NUCLEOTIDE SEQUENCE [LARGE SCALE GENOMIC DNA]</scope>
    <source>
        <strain evidence="4 5">UBC 951</strain>
    </source>
</reference>
<dbReference type="Proteomes" id="UP000027361">
    <property type="component" value="Unassembled WGS sequence"/>
</dbReference>
<dbReference type="GeneID" id="25266115"/>
<evidence type="ECO:0000256" key="2">
    <source>
        <dbReference type="ARBA" id="ARBA00022801"/>
    </source>
</evidence>
<dbReference type="InParanoid" id="A0A066VSG6"/>
<keyword evidence="5" id="KW-1185">Reference proteome</keyword>
<dbReference type="InterPro" id="IPR051795">
    <property type="entry name" value="Glycosyl_Hydrlase_43"/>
</dbReference>
<dbReference type="AlphaFoldDB" id="A0A066VSG6"/>
<organism evidence="4 5">
    <name type="scientific">Tilletiaria anomala (strain ATCC 24038 / CBS 436.72 / UBC 951)</name>
    <dbReference type="NCBI Taxonomy" id="1037660"/>
    <lineage>
        <taxon>Eukaryota</taxon>
        <taxon>Fungi</taxon>
        <taxon>Dikarya</taxon>
        <taxon>Basidiomycota</taxon>
        <taxon>Ustilaginomycotina</taxon>
        <taxon>Exobasidiomycetes</taxon>
        <taxon>Georgefischeriales</taxon>
        <taxon>Tilletiariaceae</taxon>
        <taxon>Tilletiaria</taxon>
    </lineage>
</organism>
<protein>
    <submittedName>
        <fullName evidence="4">Glycoside hydrolase family 43 protein</fullName>
    </submittedName>
</protein>
<dbReference type="InterPro" id="IPR006710">
    <property type="entry name" value="Glyco_hydro_43"/>
</dbReference>
<dbReference type="Pfam" id="PF04616">
    <property type="entry name" value="Glyco_hydro_43"/>
    <property type="match status" value="1"/>
</dbReference>
<dbReference type="PANTHER" id="PTHR42812">
    <property type="entry name" value="BETA-XYLOSIDASE"/>
    <property type="match status" value="1"/>
</dbReference>